<dbReference type="OrthoDB" id="4566586at2759"/>
<protein>
    <submittedName>
        <fullName evidence="2">Uncharacterized protein</fullName>
    </submittedName>
</protein>
<feature type="chain" id="PRO_5011956661" evidence="1">
    <location>
        <begin position="21"/>
        <end position="148"/>
    </location>
</feature>
<gene>
    <name evidence="2" type="ORF">ASPACDRAFT_1856741</name>
</gene>
<evidence type="ECO:0000313" key="2">
    <source>
        <dbReference type="EMBL" id="OJJ99164.1"/>
    </source>
</evidence>
<proteinExistence type="predicted"/>
<dbReference type="VEuPathDB" id="FungiDB:ASPACDRAFT_1856741"/>
<name>A0A1L9WSJ6_ASPA1</name>
<sequence>MHFLTTATTLLAALATTATAITTLKPDGKRCIAGYANEDASMYMGPTLGTQNYHSHTGFVTDPNGKIISEMSQRFNSWQTFTSVLPYTVDMYCGQDTSKTLTRCTSVEVRYAGQDIQSKADSTNCVCGKDDTVFDAKGYCACYFDCPL</sequence>
<dbReference type="Proteomes" id="UP000184546">
    <property type="component" value="Unassembled WGS sequence"/>
</dbReference>
<keyword evidence="3" id="KW-1185">Reference proteome</keyword>
<organism evidence="2 3">
    <name type="scientific">Aspergillus aculeatus (strain ATCC 16872 / CBS 172.66 / WB 5094)</name>
    <dbReference type="NCBI Taxonomy" id="690307"/>
    <lineage>
        <taxon>Eukaryota</taxon>
        <taxon>Fungi</taxon>
        <taxon>Dikarya</taxon>
        <taxon>Ascomycota</taxon>
        <taxon>Pezizomycotina</taxon>
        <taxon>Eurotiomycetes</taxon>
        <taxon>Eurotiomycetidae</taxon>
        <taxon>Eurotiales</taxon>
        <taxon>Aspergillaceae</taxon>
        <taxon>Aspergillus</taxon>
        <taxon>Aspergillus subgen. Circumdati</taxon>
    </lineage>
</organism>
<dbReference type="EMBL" id="KV878978">
    <property type="protein sequence ID" value="OJJ99164.1"/>
    <property type="molecule type" value="Genomic_DNA"/>
</dbReference>
<feature type="signal peptide" evidence="1">
    <location>
        <begin position="1"/>
        <end position="20"/>
    </location>
</feature>
<evidence type="ECO:0000256" key="1">
    <source>
        <dbReference type="SAM" id="SignalP"/>
    </source>
</evidence>
<keyword evidence="1" id="KW-0732">Signal</keyword>
<accession>A0A1L9WSJ6</accession>
<dbReference type="AlphaFoldDB" id="A0A1L9WSJ6"/>
<dbReference type="RefSeq" id="XP_020055504.1">
    <property type="nucleotide sequence ID" value="XM_020197501.1"/>
</dbReference>
<reference evidence="3" key="1">
    <citation type="journal article" date="2017" name="Genome Biol.">
        <title>Comparative genomics reveals high biological diversity and specific adaptations in the industrially and medically important fungal genus Aspergillus.</title>
        <authorList>
            <person name="de Vries R.P."/>
            <person name="Riley R."/>
            <person name="Wiebenga A."/>
            <person name="Aguilar-Osorio G."/>
            <person name="Amillis S."/>
            <person name="Uchima C.A."/>
            <person name="Anderluh G."/>
            <person name="Asadollahi M."/>
            <person name="Askin M."/>
            <person name="Barry K."/>
            <person name="Battaglia E."/>
            <person name="Bayram O."/>
            <person name="Benocci T."/>
            <person name="Braus-Stromeyer S.A."/>
            <person name="Caldana C."/>
            <person name="Canovas D."/>
            <person name="Cerqueira G.C."/>
            <person name="Chen F."/>
            <person name="Chen W."/>
            <person name="Choi C."/>
            <person name="Clum A."/>
            <person name="Dos Santos R.A."/>
            <person name="Damasio A.R."/>
            <person name="Diallinas G."/>
            <person name="Emri T."/>
            <person name="Fekete E."/>
            <person name="Flipphi M."/>
            <person name="Freyberg S."/>
            <person name="Gallo A."/>
            <person name="Gournas C."/>
            <person name="Habgood R."/>
            <person name="Hainaut M."/>
            <person name="Harispe M.L."/>
            <person name="Henrissat B."/>
            <person name="Hilden K.S."/>
            <person name="Hope R."/>
            <person name="Hossain A."/>
            <person name="Karabika E."/>
            <person name="Karaffa L."/>
            <person name="Karanyi Z."/>
            <person name="Krasevec N."/>
            <person name="Kuo A."/>
            <person name="Kusch H."/>
            <person name="LaButti K."/>
            <person name="Lagendijk E.L."/>
            <person name="Lapidus A."/>
            <person name="Levasseur A."/>
            <person name="Lindquist E."/>
            <person name="Lipzen A."/>
            <person name="Logrieco A.F."/>
            <person name="MacCabe A."/>
            <person name="Maekelae M.R."/>
            <person name="Malavazi I."/>
            <person name="Melin P."/>
            <person name="Meyer V."/>
            <person name="Mielnichuk N."/>
            <person name="Miskei M."/>
            <person name="Molnar A.P."/>
            <person name="Mule G."/>
            <person name="Ngan C.Y."/>
            <person name="Orejas M."/>
            <person name="Orosz E."/>
            <person name="Ouedraogo J.P."/>
            <person name="Overkamp K.M."/>
            <person name="Park H.-S."/>
            <person name="Perrone G."/>
            <person name="Piumi F."/>
            <person name="Punt P.J."/>
            <person name="Ram A.F."/>
            <person name="Ramon A."/>
            <person name="Rauscher S."/>
            <person name="Record E."/>
            <person name="Riano-Pachon D.M."/>
            <person name="Robert V."/>
            <person name="Roehrig J."/>
            <person name="Ruller R."/>
            <person name="Salamov A."/>
            <person name="Salih N.S."/>
            <person name="Samson R.A."/>
            <person name="Sandor E."/>
            <person name="Sanguinetti M."/>
            <person name="Schuetze T."/>
            <person name="Sepcic K."/>
            <person name="Shelest E."/>
            <person name="Sherlock G."/>
            <person name="Sophianopoulou V."/>
            <person name="Squina F.M."/>
            <person name="Sun H."/>
            <person name="Susca A."/>
            <person name="Todd R.B."/>
            <person name="Tsang A."/>
            <person name="Unkles S.E."/>
            <person name="van de Wiele N."/>
            <person name="van Rossen-Uffink D."/>
            <person name="Oliveira J.V."/>
            <person name="Vesth T.C."/>
            <person name="Visser J."/>
            <person name="Yu J.-H."/>
            <person name="Zhou M."/>
            <person name="Andersen M.R."/>
            <person name="Archer D.B."/>
            <person name="Baker S.E."/>
            <person name="Benoit I."/>
            <person name="Brakhage A.A."/>
            <person name="Braus G.H."/>
            <person name="Fischer R."/>
            <person name="Frisvad J.C."/>
            <person name="Goldman G.H."/>
            <person name="Houbraken J."/>
            <person name="Oakley B."/>
            <person name="Pocsi I."/>
            <person name="Scazzocchio C."/>
            <person name="Seiboth B."/>
            <person name="vanKuyk P.A."/>
            <person name="Wortman J."/>
            <person name="Dyer P.S."/>
            <person name="Grigoriev I.V."/>
        </authorList>
    </citation>
    <scope>NUCLEOTIDE SEQUENCE [LARGE SCALE GENOMIC DNA]</scope>
    <source>
        <strain evidence="3">ATCC 16872 / CBS 172.66 / WB 5094</strain>
    </source>
</reference>
<dbReference type="GeneID" id="30971315"/>
<evidence type="ECO:0000313" key="3">
    <source>
        <dbReference type="Proteomes" id="UP000184546"/>
    </source>
</evidence>